<feature type="compositionally biased region" description="Low complexity" evidence="11">
    <location>
        <begin position="1059"/>
        <end position="1068"/>
    </location>
</feature>
<dbReference type="Gene3D" id="2.60.120.470">
    <property type="entry name" value="PITH domain"/>
    <property type="match status" value="1"/>
</dbReference>
<dbReference type="InterPro" id="IPR006153">
    <property type="entry name" value="Cation/H_exchanger_TM"/>
</dbReference>
<evidence type="ECO:0000256" key="5">
    <source>
        <dbReference type="ARBA" id="ARBA00023053"/>
    </source>
</evidence>
<keyword evidence="5" id="KW-0915">Sodium</keyword>
<dbReference type="InterPro" id="IPR037047">
    <property type="entry name" value="PITH_dom_sf"/>
</dbReference>
<evidence type="ECO:0000256" key="12">
    <source>
        <dbReference type="SAM" id="Phobius"/>
    </source>
</evidence>
<feature type="compositionally biased region" description="Polar residues" evidence="11">
    <location>
        <begin position="1150"/>
        <end position="1167"/>
    </location>
</feature>
<dbReference type="Pfam" id="PF06201">
    <property type="entry name" value="PITH"/>
    <property type="match status" value="1"/>
</dbReference>
<dbReference type="FunFam" id="3.40.30.10:FF:000245">
    <property type="entry name" value="Thioredoxin"/>
    <property type="match status" value="1"/>
</dbReference>
<keyword evidence="9 10" id="KW-0739">Sodium transport</keyword>
<evidence type="ECO:0000256" key="1">
    <source>
        <dbReference type="ARBA" id="ARBA00004141"/>
    </source>
</evidence>
<dbReference type="AlphaFoldDB" id="A0A9D4P3H6"/>
<evidence type="ECO:0000313" key="15">
    <source>
        <dbReference type="EMBL" id="KAH7643308.1"/>
    </source>
</evidence>
<evidence type="ECO:0000256" key="11">
    <source>
        <dbReference type="SAM" id="MobiDB-lite"/>
    </source>
</evidence>
<dbReference type="PRINTS" id="PR01084">
    <property type="entry name" value="NAHEXCHNGR"/>
</dbReference>
<dbReference type="Gene3D" id="6.10.140.1330">
    <property type="match status" value="1"/>
</dbReference>
<dbReference type="InterPro" id="IPR017937">
    <property type="entry name" value="Thioredoxin_CS"/>
</dbReference>
<gene>
    <name evidence="15" type="ORF">HUG17_9999</name>
</gene>
<dbReference type="PROSITE" id="PS00194">
    <property type="entry name" value="THIOREDOXIN_1"/>
    <property type="match status" value="1"/>
</dbReference>
<feature type="transmembrane region" description="Helical" evidence="12">
    <location>
        <begin position="377"/>
        <end position="397"/>
    </location>
</feature>
<comment type="similarity">
    <text evidence="10">Belongs to the monovalent cation:proton antiporter 1 (CPA1) transporter (TC 2.A.36) family.</text>
</comment>
<feature type="transmembrane region" description="Helical" evidence="12">
    <location>
        <begin position="649"/>
        <end position="667"/>
    </location>
</feature>
<feature type="compositionally biased region" description="Basic residues" evidence="11">
    <location>
        <begin position="1032"/>
        <end position="1043"/>
    </location>
</feature>
<keyword evidence="6 10" id="KW-0406">Ion transport</keyword>
<feature type="transmembrane region" description="Helical" evidence="12">
    <location>
        <begin position="572"/>
        <end position="593"/>
    </location>
</feature>
<evidence type="ECO:0000259" key="14">
    <source>
        <dbReference type="PROSITE" id="PS51532"/>
    </source>
</evidence>
<dbReference type="CDD" id="cd02947">
    <property type="entry name" value="TRX_family"/>
    <property type="match status" value="1"/>
</dbReference>
<feature type="compositionally biased region" description="Low complexity" evidence="11">
    <location>
        <begin position="920"/>
        <end position="938"/>
    </location>
</feature>
<dbReference type="GO" id="GO:0098719">
    <property type="term" value="P:sodium ion import across plasma membrane"/>
    <property type="evidence" value="ECO:0007669"/>
    <property type="project" value="TreeGrafter"/>
</dbReference>
<evidence type="ECO:0000256" key="4">
    <source>
        <dbReference type="ARBA" id="ARBA00022989"/>
    </source>
</evidence>
<keyword evidence="10" id="KW-0050">Antiport</keyword>
<protein>
    <recommendedName>
        <fullName evidence="10">Sodium/hydrogen exchanger</fullName>
    </recommendedName>
</protein>
<dbReference type="InterPro" id="IPR018422">
    <property type="entry name" value="Cation/H_exchanger_CPA1"/>
</dbReference>
<evidence type="ECO:0000256" key="6">
    <source>
        <dbReference type="ARBA" id="ARBA00023065"/>
    </source>
</evidence>
<dbReference type="InterPro" id="IPR036249">
    <property type="entry name" value="Thioredoxin-like_sf"/>
</dbReference>
<dbReference type="PROSITE" id="PS51352">
    <property type="entry name" value="THIOREDOXIN_2"/>
    <property type="match status" value="1"/>
</dbReference>
<dbReference type="Gene3D" id="6.10.250.1040">
    <property type="match status" value="1"/>
</dbReference>
<feature type="compositionally biased region" description="Polar residues" evidence="11">
    <location>
        <begin position="1110"/>
        <end position="1123"/>
    </location>
</feature>
<evidence type="ECO:0000256" key="10">
    <source>
        <dbReference type="RuleBase" id="RU003722"/>
    </source>
</evidence>
<evidence type="ECO:0000256" key="9">
    <source>
        <dbReference type="ARBA" id="ARBA00023201"/>
    </source>
</evidence>
<dbReference type="InterPro" id="IPR013766">
    <property type="entry name" value="Thioredoxin_domain"/>
</dbReference>
<feature type="domain" description="Thioredoxin" evidence="13">
    <location>
        <begin position="1"/>
        <end position="111"/>
    </location>
</feature>
<dbReference type="PROSITE" id="PS51532">
    <property type="entry name" value="PITH"/>
    <property type="match status" value="1"/>
</dbReference>
<dbReference type="GO" id="GO:0051453">
    <property type="term" value="P:regulation of intracellular pH"/>
    <property type="evidence" value="ECO:0007669"/>
    <property type="project" value="TreeGrafter"/>
</dbReference>
<dbReference type="InterPro" id="IPR004709">
    <property type="entry name" value="NaH_exchanger"/>
</dbReference>
<dbReference type="Pfam" id="PF00999">
    <property type="entry name" value="Na_H_Exchanger"/>
    <property type="match status" value="1"/>
</dbReference>
<feature type="transmembrane region" description="Helical" evidence="12">
    <location>
        <begin position="348"/>
        <end position="365"/>
    </location>
</feature>
<keyword evidence="8" id="KW-1015">Disulfide bond</keyword>
<evidence type="ECO:0000256" key="2">
    <source>
        <dbReference type="ARBA" id="ARBA00022448"/>
    </source>
</evidence>
<dbReference type="Proteomes" id="UP000828236">
    <property type="component" value="Unassembled WGS sequence"/>
</dbReference>
<feature type="transmembrane region" description="Helical" evidence="12">
    <location>
        <begin position="409"/>
        <end position="433"/>
    </location>
</feature>
<feature type="transmembrane region" description="Helical" evidence="12">
    <location>
        <begin position="673"/>
        <end position="696"/>
    </location>
</feature>
<keyword evidence="2 10" id="KW-0813">Transport</keyword>
<keyword evidence="7 12" id="KW-0472">Membrane</keyword>
<keyword evidence="4 12" id="KW-1133">Transmembrane helix</keyword>
<dbReference type="Pfam" id="PF00085">
    <property type="entry name" value="Thioredoxin"/>
    <property type="match status" value="1"/>
</dbReference>
<evidence type="ECO:0000256" key="8">
    <source>
        <dbReference type="ARBA" id="ARBA00023157"/>
    </source>
</evidence>
<evidence type="ECO:0000259" key="13">
    <source>
        <dbReference type="PROSITE" id="PS51352"/>
    </source>
</evidence>
<reference evidence="15" key="2">
    <citation type="journal article" date="2021" name="World Allergy Organ. J.">
        <title>Chromosome-level assembly of Dermatophagoides farinae genome and transcriptome reveals two novel allergens Der f 37 and Der f 39.</title>
        <authorList>
            <person name="Chen J."/>
            <person name="Cai Z."/>
            <person name="Fan D."/>
            <person name="Hu J."/>
            <person name="Hou Y."/>
            <person name="He Y."/>
            <person name="Zhang Z."/>
            <person name="Zhao Z."/>
            <person name="Gao P."/>
            <person name="Hu W."/>
            <person name="Sun J."/>
            <person name="Li J."/>
            <person name="Ji K."/>
        </authorList>
    </citation>
    <scope>NUCLEOTIDE SEQUENCE</scope>
    <source>
        <strain evidence="15">JKM2019</strain>
    </source>
</reference>
<comment type="caution">
    <text evidence="15">The sequence shown here is derived from an EMBL/GenBank/DDBJ whole genome shotgun (WGS) entry which is preliminary data.</text>
</comment>
<feature type="transmembrane region" description="Helical" evidence="12">
    <location>
        <begin position="605"/>
        <end position="628"/>
    </location>
</feature>
<evidence type="ECO:0000256" key="7">
    <source>
        <dbReference type="ARBA" id="ARBA00023136"/>
    </source>
</evidence>
<dbReference type="PANTHER" id="PTHR10110:SF98">
    <property type="entry name" value="SODIUM_HYDROGEN EXCHANGER"/>
    <property type="match status" value="1"/>
</dbReference>
<dbReference type="GO" id="GO:0005886">
    <property type="term" value="C:plasma membrane"/>
    <property type="evidence" value="ECO:0007669"/>
    <property type="project" value="TreeGrafter"/>
</dbReference>
<evidence type="ECO:0000256" key="3">
    <source>
        <dbReference type="ARBA" id="ARBA00022692"/>
    </source>
</evidence>
<dbReference type="InterPro" id="IPR008979">
    <property type="entry name" value="Galactose-bd-like_sf"/>
</dbReference>
<dbReference type="Gene3D" id="3.40.30.10">
    <property type="entry name" value="Glutaredoxin"/>
    <property type="match status" value="1"/>
</dbReference>
<feature type="transmembrane region" description="Helical" evidence="12">
    <location>
        <begin position="442"/>
        <end position="464"/>
    </location>
</feature>
<reference evidence="15" key="1">
    <citation type="submission" date="2020-06" db="EMBL/GenBank/DDBJ databases">
        <authorList>
            <person name="Ji K."/>
            <person name="Li J."/>
        </authorList>
    </citation>
    <scope>NUCLEOTIDE SEQUENCE</scope>
    <source>
        <strain evidence="15">JKM2019</strain>
        <tissue evidence="15">Whole body</tissue>
    </source>
</reference>
<dbReference type="EMBL" id="SDOV01000003">
    <property type="protein sequence ID" value="KAH7643308.1"/>
    <property type="molecule type" value="Genomic_DNA"/>
</dbReference>
<sequence>MPVIHVENDEAFLNHLGHNGIVVVDFTASWCGPCQRIAPVFERLSHEYSARGVKFLKVDVDECQDTARNNNVTAMPTFIFFKNRVAINRMQGADPTSLETKLREIVNSQENLATAAAESGVAGFMDLSSFINKTQSECLNECDNNNLGHALLPGSGFYLQSDCDEQLIINLAFNQPVKIHSLKLTAPASNGPKRIKLFINQPRTLDFDQASSMEPIQTIDVAIDDLVKANPIPLRFVKFQNVQNLIMFVENNQSGTDCTRIDNITLIGQTVSSTNMSEFKRIAVSTPYIILLWIIIVGLAKMGFHVTPKLSSICPESVVLMILGVIIGLIMYFAGIPEERLQPLTPNLFFLYMLPPIVMDAGYHMPNRLFFDNLVSILLYAVVGTIWNTLAIGLSLYGCSKFGVFGEEIPFLDIMLFSSTVSAVDPVAVLAVFEEIHVNEVLYILVFGESLLNDGVTVVLYHMFEGYAEMTYHYGVDSIQTIDYISGVASFFVVAIGGTAMGIFWGFLAAFVSRFTHHVKIIEPIFVFVMAYLSYLSAEMFHLSGILSLTFCGITMKNYVEENITQKSHTTLKYAMKMLANSSEAIIFVFLGVCTVNDQHHWNTAFVALTIIFCLVYRTIGVLVLTTLTNRYRLHQVNRVEQFIMSYGGLRGAVAFALILIINRQIIHAREMMVTTIIAVVYFTVFLQGMTVGTLVKILNVPRANKFELTMNERIHTRLMDHLMAGLEDISGMMMGNYKLRDKFRYYNNKYLRKWLLRDAKEMGNLSRKIFETCSRLDLRDAMTIVSRQHLMTAAATMNNGNINNVDASGVDKFANIAAYSNANFVVDEDDYKNNNIMMIKRGNITTTTTAAAAAAAAATTTSLPRIFLTVPGNPALATSVTNGGVGGGMMAPIIVDPNQSLTTLFRTFTQSNLAALYNNNNNNDASPPSDHSSQNSSFEFDDDSKDAIKSLPKQNNLDFNYDIGTVVYSPSLKDLKDAELHHILNDAMFKPFKKAHHYTRSDYYEEPLSHPPFQHQVRMQIRRLISERESQRRRRHTHHSSYHHTPSLYRDNNKKFKSQNQQQQQQQRPDDNEQQIAMKKNQSITSNDHKTKQYYKKHKDGHSIYPIKSLSSSASLETQNMKTMEKQIKNDQSQQPKQQQQQQQRQQQASFGSSDTVIEFKSSSKSNDGHSKTNTNDNHNDVDHEDSLVIISKL</sequence>
<name>A0A9D4P3H6_DERFA</name>
<dbReference type="SUPFAM" id="SSF52833">
    <property type="entry name" value="Thioredoxin-like"/>
    <property type="match status" value="1"/>
</dbReference>
<proteinExistence type="inferred from homology"/>
<feature type="domain" description="PITH" evidence="14">
    <location>
        <begin position="116"/>
        <end position="286"/>
    </location>
</feature>
<comment type="subcellular location">
    <subcellularLocation>
        <location evidence="1">Membrane</location>
        <topology evidence="1">Multi-pass membrane protein</topology>
    </subcellularLocation>
</comment>
<organism evidence="15">
    <name type="scientific">Dermatophagoides farinae</name>
    <name type="common">American house dust mite</name>
    <dbReference type="NCBI Taxonomy" id="6954"/>
    <lineage>
        <taxon>Eukaryota</taxon>
        <taxon>Metazoa</taxon>
        <taxon>Ecdysozoa</taxon>
        <taxon>Arthropoda</taxon>
        <taxon>Chelicerata</taxon>
        <taxon>Arachnida</taxon>
        <taxon>Acari</taxon>
        <taxon>Acariformes</taxon>
        <taxon>Sarcoptiformes</taxon>
        <taxon>Astigmata</taxon>
        <taxon>Psoroptidia</taxon>
        <taxon>Analgoidea</taxon>
        <taxon>Pyroglyphidae</taxon>
        <taxon>Dermatophagoidinae</taxon>
        <taxon>Dermatophagoides</taxon>
    </lineage>
</organism>
<keyword evidence="3 10" id="KW-0812">Transmembrane</keyword>
<feature type="transmembrane region" description="Helical" evidence="12">
    <location>
        <begin position="318"/>
        <end position="336"/>
    </location>
</feature>
<dbReference type="SUPFAM" id="SSF49785">
    <property type="entry name" value="Galactose-binding domain-like"/>
    <property type="match status" value="1"/>
</dbReference>
<dbReference type="GO" id="GO:0015385">
    <property type="term" value="F:sodium:proton antiporter activity"/>
    <property type="evidence" value="ECO:0007669"/>
    <property type="project" value="InterPro"/>
</dbReference>
<feature type="region of interest" description="Disordered" evidence="11">
    <location>
        <begin position="920"/>
        <end position="944"/>
    </location>
</feature>
<dbReference type="GO" id="GO:0015386">
    <property type="term" value="F:potassium:proton antiporter activity"/>
    <property type="evidence" value="ECO:0007669"/>
    <property type="project" value="TreeGrafter"/>
</dbReference>
<feature type="transmembrane region" description="Helical" evidence="12">
    <location>
        <begin position="288"/>
        <end position="306"/>
    </location>
</feature>
<accession>A0A9D4P3H6</accession>
<feature type="compositionally biased region" description="Low complexity" evidence="11">
    <location>
        <begin position="1133"/>
        <end position="1149"/>
    </location>
</feature>
<feature type="compositionally biased region" description="Basic and acidic residues" evidence="11">
    <location>
        <begin position="1179"/>
        <end position="1188"/>
    </location>
</feature>
<dbReference type="PANTHER" id="PTHR10110">
    <property type="entry name" value="SODIUM/HYDROGEN EXCHANGER"/>
    <property type="match status" value="1"/>
</dbReference>
<feature type="region of interest" description="Disordered" evidence="11">
    <location>
        <begin position="1029"/>
        <end position="1195"/>
    </location>
</feature>
<dbReference type="GO" id="GO:0005737">
    <property type="term" value="C:cytoplasm"/>
    <property type="evidence" value="ECO:0007669"/>
    <property type="project" value="UniProtKB-ARBA"/>
</dbReference>
<dbReference type="InterPro" id="IPR010400">
    <property type="entry name" value="PITH_dom"/>
</dbReference>
<dbReference type="NCBIfam" id="TIGR00840">
    <property type="entry name" value="b_cpa1"/>
    <property type="match status" value="1"/>
</dbReference>
<feature type="transmembrane region" description="Helical" evidence="12">
    <location>
        <begin position="484"/>
        <end position="512"/>
    </location>
</feature>